<evidence type="ECO:0000256" key="8">
    <source>
        <dbReference type="ARBA" id="ARBA00023224"/>
    </source>
</evidence>
<reference evidence="15 16" key="1">
    <citation type="submission" date="2016-04" db="EMBL/GenBank/DDBJ databases">
        <authorList>
            <person name="Evans L.H."/>
            <person name="Alamgir A."/>
            <person name="Owens N."/>
            <person name="Weber N.D."/>
            <person name="Virtaneva K."/>
            <person name="Barbian K."/>
            <person name="Babar A."/>
            <person name="Rosenke K."/>
        </authorList>
    </citation>
    <scope>NUCLEOTIDE SEQUENCE [LARGE SCALE GENOMIC DNA]</scope>
    <source>
        <strain evidence="15 16">PMB02</strain>
    </source>
</reference>
<dbReference type="PANTHER" id="PTHR32089:SF112">
    <property type="entry name" value="LYSOZYME-LIKE PROTEIN-RELATED"/>
    <property type="match status" value="1"/>
</dbReference>
<evidence type="ECO:0000259" key="13">
    <source>
        <dbReference type="PROSITE" id="PS50192"/>
    </source>
</evidence>
<keyword evidence="8 10" id="KW-0807">Transducer</keyword>
<keyword evidence="4" id="KW-0997">Cell inner membrane</keyword>
<evidence type="ECO:0000256" key="3">
    <source>
        <dbReference type="ARBA" id="ARBA00022500"/>
    </source>
</evidence>
<comment type="caution">
    <text evidence="15">The sequence shown here is derived from an EMBL/GenBank/DDBJ whole genome shotgun (WGS) entry which is preliminary data.</text>
</comment>
<dbReference type="Pfam" id="PF00015">
    <property type="entry name" value="MCPsignal"/>
    <property type="match status" value="1"/>
</dbReference>
<evidence type="ECO:0000256" key="10">
    <source>
        <dbReference type="PROSITE-ProRule" id="PRU00284"/>
    </source>
</evidence>
<dbReference type="PROSITE" id="PS50885">
    <property type="entry name" value="HAMP"/>
    <property type="match status" value="1"/>
</dbReference>
<sequence length="582" mass="59418">MTQQISAGGPASDPSGIMAAPVVRDSFLLGTYGRQDGTFVGVPRQDLPAGYDPRQRPWYKAAIAANGPTLTEPYLMAAPPALAITASSPVLDEKGMPVGVLGSAFDLKAVAAMLKTVDKEGRNYAYLVSGSGKILIHPRAELINKPLADLLAGADFAKGGEPVDSAEDGRPTLTMFTRIANLPPGLDWYIALSVDKANALAPIRTLTQILAVTTLLALVLMAVAVSRLMTLTVARPMQRLVRVLERMAQGQGDGAVAEASRGDEIGAVARAVEAITSMVAQKALERAEIERLAEEAAAAERSRTMTGLADGFEQAVGGIVGVVSASSTELQATARTMAATASDAARKSTTMASAAGAAASNVNTVAAAAEELNASILEIGRQVAGSADLARRSVQEADGTGVLVQDLRAAVARIGDVVGLISDIASQTNLLALNATIEAARAGAAGKGFAVVAAEVKALAAQTARATHDISNQIAAIQATTNQAVSSIGGITARIREIDAVAASIATAVEEQGAATQDIVENVGRAARDNDQVTSDIAGMAGAAEETGAAASQVLGAASELSRQSERLAAQVGDFLARVRAG</sequence>
<accession>A0A179SIK2</accession>
<dbReference type="STRING" id="427683.A5481_04790"/>
<dbReference type="InterPro" id="IPR003660">
    <property type="entry name" value="HAMP_dom"/>
</dbReference>
<gene>
    <name evidence="15" type="ORF">A5481_04790</name>
</gene>
<evidence type="ECO:0000256" key="4">
    <source>
        <dbReference type="ARBA" id="ARBA00022519"/>
    </source>
</evidence>
<evidence type="ECO:0000256" key="6">
    <source>
        <dbReference type="ARBA" id="ARBA00022989"/>
    </source>
</evidence>
<dbReference type="Gene3D" id="1.10.287.950">
    <property type="entry name" value="Methyl-accepting chemotaxis protein"/>
    <property type="match status" value="1"/>
</dbReference>
<dbReference type="CDD" id="cd12912">
    <property type="entry name" value="PDC2_MCP_like"/>
    <property type="match status" value="1"/>
</dbReference>
<keyword evidence="6 11" id="KW-1133">Transmembrane helix</keyword>
<dbReference type="AlphaFoldDB" id="A0A179SIK2"/>
<name>A0A179SIK2_9HYPH</name>
<keyword evidence="3" id="KW-0145">Chemotaxis</keyword>
<dbReference type="GO" id="GO:0005886">
    <property type="term" value="C:plasma membrane"/>
    <property type="evidence" value="ECO:0007669"/>
    <property type="project" value="UniProtKB-SubCell"/>
</dbReference>
<evidence type="ECO:0000259" key="14">
    <source>
        <dbReference type="PROSITE" id="PS50885"/>
    </source>
</evidence>
<evidence type="ECO:0000256" key="2">
    <source>
        <dbReference type="ARBA" id="ARBA00022475"/>
    </source>
</evidence>
<dbReference type="SUPFAM" id="SSF58104">
    <property type="entry name" value="Methyl-accepting chemotaxis protein (MCP) signaling domain"/>
    <property type="match status" value="1"/>
</dbReference>
<dbReference type="EMBL" id="LWHQ01000010">
    <property type="protein sequence ID" value="OAS26384.1"/>
    <property type="molecule type" value="Genomic_DNA"/>
</dbReference>
<comment type="subcellular location">
    <subcellularLocation>
        <location evidence="1">Cell inner membrane</location>
        <topology evidence="1">Multi-pass membrane protein</topology>
    </subcellularLocation>
</comment>
<evidence type="ECO:0008006" key="17">
    <source>
        <dbReference type="Google" id="ProtNLM"/>
    </source>
</evidence>
<keyword evidence="7 11" id="KW-0472">Membrane</keyword>
<dbReference type="InterPro" id="IPR004089">
    <property type="entry name" value="MCPsignal_dom"/>
</dbReference>
<dbReference type="InterPro" id="IPR000727">
    <property type="entry name" value="T_SNARE_dom"/>
</dbReference>
<keyword evidence="2" id="KW-1003">Cell membrane</keyword>
<evidence type="ECO:0000256" key="11">
    <source>
        <dbReference type="SAM" id="Phobius"/>
    </source>
</evidence>
<dbReference type="SUPFAM" id="SSF103190">
    <property type="entry name" value="Sensory domain-like"/>
    <property type="match status" value="1"/>
</dbReference>
<dbReference type="SMART" id="SM00283">
    <property type="entry name" value="MA"/>
    <property type="match status" value="1"/>
</dbReference>
<dbReference type="PANTHER" id="PTHR32089">
    <property type="entry name" value="METHYL-ACCEPTING CHEMOTAXIS PROTEIN MCPB"/>
    <property type="match status" value="1"/>
</dbReference>
<dbReference type="CDD" id="cd06225">
    <property type="entry name" value="HAMP"/>
    <property type="match status" value="1"/>
</dbReference>
<feature type="transmembrane region" description="Helical" evidence="11">
    <location>
        <begin position="209"/>
        <end position="229"/>
    </location>
</feature>
<dbReference type="GO" id="GO:0007165">
    <property type="term" value="P:signal transduction"/>
    <property type="evidence" value="ECO:0007669"/>
    <property type="project" value="UniProtKB-KW"/>
</dbReference>
<dbReference type="Gene3D" id="1.10.8.500">
    <property type="entry name" value="HAMP domain in histidine kinase"/>
    <property type="match status" value="1"/>
</dbReference>
<comment type="similarity">
    <text evidence="9">Belongs to the methyl-accepting chemotaxis (MCP) protein family.</text>
</comment>
<evidence type="ECO:0000256" key="1">
    <source>
        <dbReference type="ARBA" id="ARBA00004429"/>
    </source>
</evidence>
<dbReference type="Pfam" id="PF00672">
    <property type="entry name" value="HAMP"/>
    <property type="match status" value="1"/>
</dbReference>
<feature type="domain" description="T-SNARE coiled-coil homology" evidence="13">
    <location>
        <begin position="478"/>
        <end position="540"/>
    </location>
</feature>
<evidence type="ECO:0000256" key="7">
    <source>
        <dbReference type="ARBA" id="ARBA00023136"/>
    </source>
</evidence>
<dbReference type="PROSITE" id="PS50111">
    <property type="entry name" value="CHEMOTAXIS_TRANSDUC_2"/>
    <property type="match status" value="1"/>
</dbReference>
<dbReference type="InterPro" id="IPR029151">
    <property type="entry name" value="Sensor-like_sf"/>
</dbReference>
<dbReference type="Proteomes" id="UP000078316">
    <property type="component" value="Unassembled WGS sequence"/>
</dbReference>
<proteinExistence type="inferred from homology"/>
<keyword evidence="5 11" id="KW-0812">Transmembrane</keyword>
<evidence type="ECO:0000256" key="9">
    <source>
        <dbReference type="ARBA" id="ARBA00029447"/>
    </source>
</evidence>
<evidence type="ECO:0000259" key="12">
    <source>
        <dbReference type="PROSITE" id="PS50111"/>
    </source>
</evidence>
<dbReference type="GO" id="GO:0006935">
    <property type="term" value="P:chemotaxis"/>
    <property type="evidence" value="ECO:0007669"/>
    <property type="project" value="UniProtKB-KW"/>
</dbReference>
<dbReference type="CDD" id="cd12913">
    <property type="entry name" value="PDC1_MCP_like"/>
    <property type="match status" value="1"/>
</dbReference>
<dbReference type="PROSITE" id="PS50192">
    <property type="entry name" value="T_SNARE"/>
    <property type="match status" value="1"/>
</dbReference>
<organism evidence="15 16">
    <name type="scientific">Methylobacterium platani</name>
    <dbReference type="NCBI Taxonomy" id="427683"/>
    <lineage>
        <taxon>Bacteria</taxon>
        <taxon>Pseudomonadati</taxon>
        <taxon>Pseudomonadota</taxon>
        <taxon>Alphaproteobacteria</taxon>
        <taxon>Hyphomicrobiales</taxon>
        <taxon>Methylobacteriaceae</taxon>
        <taxon>Methylobacterium</taxon>
    </lineage>
</organism>
<feature type="domain" description="Methyl-accepting transducer" evidence="12">
    <location>
        <begin position="326"/>
        <end position="562"/>
    </location>
</feature>
<dbReference type="Gene3D" id="3.30.450.20">
    <property type="entry name" value="PAS domain"/>
    <property type="match status" value="2"/>
</dbReference>
<protein>
    <recommendedName>
        <fullName evidence="17">Chemotaxis protein</fullName>
    </recommendedName>
</protein>
<feature type="domain" description="HAMP" evidence="14">
    <location>
        <begin position="231"/>
        <end position="284"/>
    </location>
</feature>
<evidence type="ECO:0000313" key="15">
    <source>
        <dbReference type="EMBL" id="OAS26384.1"/>
    </source>
</evidence>
<evidence type="ECO:0000256" key="5">
    <source>
        <dbReference type="ARBA" id="ARBA00022692"/>
    </source>
</evidence>
<evidence type="ECO:0000313" key="16">
    <source>
        <dbReference type="Proteomes" id="UP000078316"/>
    </source>
</evidence>
<dbReference type="Pfam" id="PF02743">
    <property type="entry name" value="dCache_1"/>
    <property type="match status" value="1"/>
</dbReference>
<dbReference type="InterPro" id="IPR033479">
    <property type="entry name" value="dCache_1"/>
</dbReference>